<comment type="caution">
    <text evidence="1">The sequence shown here is derived from an EMBL/GenBank/DDBJ whole genome shotgun (WGS) entry which is preliminary data.</text>
</comment>
<dbReference type="EMBL" id="ANMM01000009">
    <property type="protein sequence ID" value="EPC37915.1"/>
    <property type="molecule type" value="Genomic_DNA"/>
</dbReference>
<proteinExistence type="predicted"/>
<accession>S2NDD4</accession>
<name>S2NDD4_LACPA</name>
<sequence length="43" mass="4832">MTFSFSGYSDAVFLLLGCYNNGKRFRDLSKILCFEKNDGTESG</sequence>
<evidence type="ECO:0000313" key="2">
    <source>
        <dbReference type="Proteomes" id="UP000014270"/>
    </source>
</evidence>
<dbReference type="AlphaFoldDB" id="S2NDD4"/>
<evidence type="ECO:0000313" key="1">
    <source>
        <dbReference type="EMBL" id="EPC37915.1"/>
    </source>
</evidence>
<organism evidence="1 2">
    <name type="scientific">Lacticaseibacillus paracasei subsp. paracasei Lpp225</name>
    <dbReference type="NCBI Taxonomy" id="1256225"/>
    <lineage>
        <taxon>Bacteria</taxon>
        <taxon>Bacillati</taxon>
        <taxon>Bacillota</taxon>
        <taxon>Bacilli</taxon>
        <taxon>Lactobacillales</taxon>
        <taxon>Lactobacillaceae</taxon>
        <taxon>Lacticaseibacillus</taxon>
    </lineage>
</organism>
<reference evidence="1 2" key="1">
    <citation type="journal article" date="2013" name="PLoS ONE">
        <title>Lactobacillus paracasei comparative genomics: towards species pan-genome definition and exploitation of diversity.</title>
        <authorList>
            <person name="Smokvina T."/>
            <person name="Wels M."/>
            <person name="Polka J."/>
            <person name="Chervaux C."/>
            <person name="Brisse S."/>
            <person name="Boekhorst J."/>
            <person name="van Hylckama Vlieg J.E."/>
            <person name="Siezen R.J."/>
        </authorList>
    </citation>
    <scope>NUCLEOTIDE SEQUENCE [LARGE SCALE GENOMIC DNA]</scope>
    <source>
        <strain evidence="1 2">Lpp225</strain>
    </source>
</reference>
<gene>
    <name evidence="1" type="ORF">Lpp225_1298</name>
</gene>
<dbReference type="PATRIC" id="fig|1256225.3.peg.1359"/>
<protein>
    <submittedName>
        <fullName evidence="1">Uncharacterized protein</fullName>
    </submittedName>
</protein>
<dbReference type="Proteomes" id="UP000014270">
    <property type="component" value="Unassembled WGS sequence"/>
</dbReference>